<feature type="region of interest" description="Disordered" evidence="1">
    <location>
        <begin position="236"/>
        <end position="278"/>
    </location>
</feature>
<organism evidence="2 3">
    <name type="scientific">Mytilus edulis</name>
    <name type="common">Blue mussel</name>
    <dbReference type="NCBI Taxonomy" id="6550"/>
    <lineage>
        <taxon>Eukaryota</taxon>
        <taxon>Metazoa</taxon>
        <taxon>Spiralia</taxon>
        <taxon>Lophotrochozoa</taxon>
        <taxon>Mollusca</taxon>
        <taxon>Bivalvia</taxon>
        <taxon>Autobranchia</taxon>
        <taxon>Pteriomorphia</taxon>
        <taxon>Mytilida</taxon>
        <taxon>Mytiloidea</taxon>
        <taxon>Mytilidae</taxon>
        <taxon>Mytilinae</taxon>
        <taxon>Mytilus</taxon>
    </lineage>
</organism>
<dbReference type="PANTHER" id="PTHR33153:SF3">
    <property type="entry name" value="TRAFFICKING PROTEIN PARTICLE COMPLEX SUBUNIT 11 DOMAIN-CONTAINING PROTEIN"/>
    <property type="match status" value="1"/>
</dbReference>
<keyword evidence="3" id="KW-1185">Reference proteome</keyword>
<reference evidence="2" key="1">
    <citation type="submission" date="2021-03" db="EMBL/GenBank/DDBJ databases">
        <authorList>
            <person name="Bekaert M."/>
        </authorList>
    </citation>
    <scope>NUCLEOTIDE SEQUENCE</scope>
</reference>
<dbReference type="Proteomes" id="UP000683360">
    <property type="component" value="Unassembled WGS sequence"/>
</dbReference>
<sequence length="278" mass="32202">MNCCVRKCARSITIKQMKVMRLKFWSHNLLERLSVNSGYNEGELAVCLQYRNCIRRRYLQGSSYTLDRKQYRKRSDKFINALIWLEVYATFRADRMSDSQTALLPYGTRRIRIYEQYHQENEKETQLKRSSFLLMWSKYLPNLKIKQVTVTKQKKEIKDNKTVISCLRKKAASKFSNKAVSDLDQFLQLPRAICDADGIPEKGQKSWATSVFKKIGLYKSHKNTKESEVDDAISDFLRHAPQQPGGSRYKKPTQTASTTVPDPATAQAGEYQAQTESD</sequence>
<name>A0A8S3VGA2_MYTED</name>
<evidence type="ECO:0000256" key="1">
    <source>
        <dbReference type="SAM" id="MobiDB-lite"/>
    </source>
</evidence>
<evidence type="ECO:0000313" key="2">
    <source>
        <dbReference type="EMBL" id="CAG2252648.1"/>
    </source>
</evidence>
<comment type="caution">
    <text evidence="2">The sequence shown here is derived from an EMBL/GenBank/DDBJ whole genome shotgun (WGS) entry which is preliminary data.</text>
</comment>
<dbReference type="EMBL" id="CAJPWZ010003127">
    <property type="protein sequence ID" value="CAG2252648.1"/>
    <property type="molecule type" value="Genomic_DNA"/>
</dbReference>
<dbReference type="PANTHER" id="PTHR33153">
    <property type="entry name" value="MYND-TYPE DOMAIN-CONTAINING PROTEIN"/>
    <property type="match status" value="1"/>
</dbReference>
<dbReference type="OrthoDB" id="6051974at2759"/>
<accession>A0A8S3VGA2</accession>
<evidence type="ECO:0000313" key="3">
    <source>
        <dbReference type="Proteomes" id="UP000683360"/>
    </source>
</evidence>
<protein>
    <submittedName>
        <fullName evidence="2">Uncharacterized protein</fullName>
    </submittedName>
</protein>
<dbReference type="AlphaFoldDB" id="A0A8S3VGA2"/>
<proteinExistence type="predicted"/>
<gene>
    <name evidence="2" type="ORF">MEDL_64225</name>
</gene>